<evidence type="ECO:0000313" key="3">
    <source>
        <dbReference type="Proteomes" id="UP000284842"/>
    </source>
</evidence>
<protein>
    <submittedName>
        <fullName evidence="2">Uncharacterized protein</fullName>
    </submittedName>
</protein>
<feature type="compositionally biased region" description="Low complexity" evidence="1">
    <location>
        <begin position="260"/>
        <end position="269"/>
    </location>
</feature>
<feature type="region of interest" description="Disordered" evidence="1">
    <location>
        <begin position="244"/>
        <end position="303"/>
    </location>
</feature>
<feature type="non-terminal residue" evidence="2">
    <location>
        <position position="1"/>
    </location>
</feature>
<organism evidence="2 3">
    <name type="scientific">Panaeolus cyanescens</name>
    <dbReference type="NCBI Taxonomy" id="181874"/>
    <lineage>
        <taxon>Eukaryota</taxon>
        <taxon>Fungi</taxon>
        <taxon>Dikarya</taxon>
        <taxon>Basidiomycota</taxon>
        <taxon>Agaricomycotina</taxon>
        <taxon>Agaricomycetes</taxon>
        <taxon>Agaricomycetidae</taxon>
        <taxon>Agaricales</taxon>
        <taxon>Agaricineae</taxon>
        <taxon>Galeropsidaceae</taxon>
        <taxon>Panaeolus</taxon>
    </lineage>
</organism>
<dbReference type="OrthoDB" id="3183767at2759"/>
<proteinExistence type="predicted"/>
<name>A0A409W873_9AGAR</name>
<keyword evidence="3" id="KW-1185">Reference proteome</keyword>
<sequence length="303" mass="34722">TVGLGTNHLLGRRLQRRFDGDEHDDFSDEDRNSVCIVNDKIYQVGTCRINFTTYDNRRDYDIINPKSHPDVMVLSQQDDKDVRPFWYARVLGVYHAKVSTTHPEAHSKSSERMHFLFVRWFGSEPSHKFGFRNATLPKIGFVEDCPDYDNCAFGFLDPAQIIRGCHLIPVFCGGTSNSLLPFECPVARQIYESKTTDWVNYYVNIFVDRDMVMRHYGGGVGHQDMHIRRQEDLLGISVEDSWPDLEQEDRAEGPENQDQEAGGEPPVAGEQEEQEESEVESSEDDGWDSDENDEDDDGHYASD</sequence>
<dbReference type="Proteomes" id="UP000284842">
    <property type="component" value="Unassembled WGS sequence"/>
</dbReference>
<evidence type="ECO:0000256" key="1">
    <source>
        <dbReference type="SAM" id="MobiDB-lite"/>
    </source>
</evidence>
<feature type="compositionally biased region" description="Acidic residues" evidence="1">
    <location>
        <begin position="270"/>
        <end position="297"/>
    </location>
</feature>
<evidence type="ECO:0000313" key="2">
    <source>
        <dbReference type="EMBL" id="PPQ74722.1"/>
    </source>
</evidence>
<dbReference type="InParanoid" id="A0A409W873"/>
<dbReference type="AlphaFoldDB" id="A0A409W873"/>
<reference evidence="2 3" key="1">
    <citation type="journal article" date="2018" name="Evol. Lett.">
        <title>Horizontal gene cluster transfer increased hallucinogenic mushroom diversity.</title>
        <authorList>
            <person name="Reynolds H.T."/>
            <person name="Vijayakumar V."/>
            <person name="Gluck-Thaler E."/>
            <person name="Korotkin H.B."/>
            <person name="Matheny P.B."/>
            <person name="Slot J.C."/>
        </authorList>
    </citation>
    <scope>NUCLEOTIDE SEQUENCE [LARGE SCALE GENOMIC DNA]</scope>
    <source>
        <strain evidence="2 3">2629</strain>
    </source>
</reference>
<comment type="caution">
    <text evidence="2">The sequence shown here is derived from an EMBL/GenBank/DDBJ whole genome shotgun (WGS) entry which is preliminary data.</text>
</comment>
<dbReference type="STRING" id="181874.A0A409W873"/>
<accession>A0A409W873</accession>
<dbReference type="EMBL" id="NHTK01005731">
    <property type="protein sequence ID" value="PPQ74722.1"/>
    <property type="molecule type" value="Genomic_DNA"/>
</dbReference>
<gene>
    <name evidence="2" type="ORF">CVT24_003918</name>
</gene>